<keyword evidence="3" id="KW-1185">Reference proteome</keyword>
<accession>A0A1H6U7J0</accession>
<dbReference type="RefSeq" id="WP_092169448.1">
    <property type="nucleotide sequence ID" value="NZ_FNZH01000001.1"/>
</dbReference>
<feature type="signal peptide" evidence="1">
    <location>
        <begin position="1"/>
        <end position="21"/>
    </location>
</feature>
<dbReference type="EMBL" id="FNZH01000001">
    <property type="protein sequence ID" value="SEI88338.1"/>
    <property type="molecule type" value="Genomic_DNA"/>
</dbReference>
<protein>
    <recommendedName>
        <fullName evidence="4">Peptidase propeptide and YPEB domain-containing protein</fullName>
    </recommendedName>
</protein>
<proteinExistence type="predicted"/>
<name>A0A1H6U7J0_9BACT</name>
<organism evidence="2 3">
    <name type="scientific">Cyclobacterium xiamenense</name>
    <dbReference type="NCBI Taxonomy" id="1297121"/>
    <lineage>
        <taxon>Bacteria</taxon>
        <taxon>Pseudomonadati</taxon>
        <taxon>Bacteroidota</taxon>
        <taxon>Cytophagia</taxon>
        <taxon>Cytophagales</taxon>
        <taxon>Cyclobacteriaceae</taxon>
        <taxon>Cyclobacterium</taxon>
    </lineage>
</organism>
<dbReference type="OrthoDB" id="840199at2"/>
<evidence type="ECO:0000313" key="2">
    <source>
        <dbReference type="EMBL" id="SEI88338.1"/>
    </source>
</evidence>
<sequence length="110" mass="11957">MKKIMLSLAALSVFAIAGINATTLPGEATVLVQETTKIDPESLPEKVKEAIKTDDAVSLLTIKEAHQKMEEGQVVYQVIFESSNPGEEVKKMYDAAGKEVAQQKAVEPIR</sequence>
<reference evidence="3" key="1">
    <citation type="submission" date="2016-10" db="EMBL/GenBank/DDBJ databases">
        <authorList>
            <person name="Varghese N."/>
            <person name="Submissions S."/>
        </authorList>
    </citation>
    <scope>NUCLEOTIDE SEQUENCE [LARGE SCALE GENOMIC DNA]</scope>
    <source>
        <strain evidence="3">IBRC-M 10761</strain>
    </source>
</reference>
<feature type="chain" id="PRO_5011536537" description="Peptidase propeptide and YPEB domain-containing protein" evidence="1">
    <location>
        <begin position="22"/>
        <end position="110"/>
    </location>
</feature>
<dbReference type="Gene3D" id="3.10.450.360">
    <property type="match status" value="1"/>
</dbReference>
<evidence type="ECO:0000256" key="1">
    <source>
        <dbReference type="SAM" id="SignalP"/>
    </source>
</evidence>
<keyword evidence="1" id="KW-0732">Signal</keyword>
<dbReference type="AlphaFoldDB" id="A0A1H6U7J0"/>
<dbReference type="Proteomes" id="UP000199403">
    <property type="component" value="Unassembled WGS sequence"/>
</dbReference>
<gene>
    <name evidence="2" type="ORF">SAMN05192553_101686</name>
</gene>
<evidence type="ECO:0008006" key="4">
    <source>
        <dbReference type="Google" id="ProtNLM"/>
    </source>
</evidence>
<evidence type="ECO:0000313" key="3">
    <source>
        <dbReference type="Proteomes" id="UP000199403"/>
    </source>
</evidence>